<name>A0A6N6VPN0_9HYPH</name>
<proteinExistence type="predicted"/>
<organism evidence="4 5">
    <name type="scientific">Parvibaculum sedimenti</name>
    <dbReference type="NCBI Taxonomy" id="2608632"/>
    <lineage>
        <taxon>Bacteria</taxon>
        <taxon>Pseudomonadati</taxon>
        <taxon>Pseudomonadota</taxon>
        <taxon>Alphaproteobacteria</taxon>
        <taxon>Hyphomicrobiales</taxon>
        <taxon>Parvibaculaceae</taxon>
        <taxon>Parvibaculum</taxon>
    </lineage>
</organism>
<protein>
    <submittedName>
        <fullName evidence="4">TetR family transcriptional regulator</fullName>
    </submittedName>
</protein>
<evidence type="ECO:0000313" key="4">
    <source>
        <dbReference type="EMBL" id="KAB7742147.1"/>
    </source>
</evidence>
<dbReference type="InterPro" id="IPR050109">
    <property type="entry name" value="HTH-type_TetR-like_transc_reg"/>
</dbReference>
<dbReference type="SUPFAM" id="SSF48498">
    <property type="entry name" value="Tetracyclin repressor-like, C-terminal domain"/>
    <property type="match status" value="1"/>
</dbReference>
<comment type="caution">
    <text evidence="4">The sequence shown here is derived from an EMBL/GenBank/DDBJ whole genome shotgun (WGS) entry which is preliminary data.</text>
</comment>
<dbReference type="InterPro" id="IPR023772">
    <property type="entry name" value="DNA-bd_HTH_TetR-type_CS"/>
</dbReference>
<dbReference type="PRINTS" id="PR00455">
    <property type="entry name" value="HTHTETR"/>
</dbReference>
<dbReference type="GO" id="GO:0000976">
    <property type="term" value="F:transcription cis-regulatory region binding"/>
    <property type="evidence" value="ECO:0007669"/>
    <property type="project" value="TreeGrafter"/>
</dbReference>
<dbReference type="AlphaFoldDB" id="A0A6N6VPN0"/>
<dbReference type="Gene3D" id="1.10.357.10">
    <property type="entry name" value="Tetracycline Repressor, domain 2"/>
    <property type="match status" value="1"/>
</dbReference>
<keyword evidence="5" id="KW-1185">Reference proteome</keyword>
<reference evidence="4 5" key="1">
    <citation type="submission" date="2019-09" db="EMBL/GenBank/DDBJ databases">
        <title>Parvibaculum sedimenti sp. nov., isolated from sediment.</title>
        <authorList>
            <person name="Wang Y."/>
        </authorList>
    </citation>
    <scope>NUCLEOTIDE SEQUENCE [LARGE SCALE GENOMIC DNA]</scope>
    <source>
        <strain evidence="4 5">HXT-9</strain>
    </source>
</reference>
<dbReference type="PANTHER" id="PTHR30055:SF196">
    <property type="entry name" value="HTH-TYPE TRANSCRIPTIONAL REGULATOR RUTR"/>
    <property type="match status" value="1"/>
</dbReference>
<dbReference type="InterPro" id="IPR001647">
    <property type="entry name" value="HTH_TetR"/>
</dbReference>
<feature type="DNA-binding region" description="H-T-H motif" evidence="2">
    <location>
        <begin position="81"/>
        <end position="100"/>
    </location>
</feature>
<dbReference type="InterPro" id="IPR009057">
    <property type="entry name" value="Homeodomain-like_sf"/>
</dbReference>
<gene>
    <name evidence="4" type="ORF">F2P47_02420</name>
</gene>
<accession>A0A6N6VPN0</accession>
<dbReference type="PROSITE" id="PS50977">
    <property type="entry name" value="HTH_TETR_2"/>
    <property type="match status" value="1"/>
</dbReference>
<dbReference type="EMBL" id="WESC01000002">
    <property type="protein sequence ID" value="KAB7742147.1"/>
    <property type="molecule type" value="Genomic_DNA"/>
</dbReference>
<sequence length="259" mass="28223">MNKAIWLAYHLHCDLLPRAQSSLSLLKLSFLTIKSTKLILESDMAAAGTATVSAGKGERTAARIREVALDQFSRLGFERVTMSDIAEAAGLSQATLHYHFQDKDQLWRSAMLGLGEVIAEEERMLDAAQDASPLAQLRIAMRFFLRISWKHPALGRVVALEGMAGGERLAWLDEHVLGHRNRRLAALASAAIEAGVLKPFPPEMIVITLQAGAAGVINLAPLMRDTFGFDPDTAEGRAAHESLVLDALLSGFVKSERDI</sequence>
<evidence type="ECO:0000256" key="1">
    <source>
        <dbReference type="ARBA" id="ARBA00023125"/>
    </source>
</evidence>
<evidence type="ECO:0000256" key="2">
    <source>
        <dbReference type="PROSITE-ProRule" id="PRU00335"/>
    </source>
</evidence>
<dbReference type="Pfam" id="PF00440">
    <property type="entry name" value="TetR_N"/>
    <property type="match status" value="1"/>
</dbReference>
<dbReference type="PANTHER" id="PTHR30055">
    <property type="entry name" value="HTH-TYPE TRANSCRIPTIONAL REGULATOR RUTR"/>
    <property type="match status" value="1"/>
</dbReference>
<dbReference type="GO" id="GO:0003700">
    <property type="term" value="F:DNA-binding transcription factor activity"/>
    <property type="evidence" value="ECO:0007669"/>
    <property type="project" value="TreeGrafter"/>
</dbReference>
<keyword evidence="1 2" id="KW-0238">DNA-binding</keyword>
<feature type="domain" description="HTH tetR-type" evidence="3">
    <location>
        <begin position="58"/>
        <end position="118"/>
    </location>
</feature>
<dbReference type="SUPFAM" id="SSF46689">
    <property type="entry name" value="Homeodomain-like"/>
    <property type="match status" value="1"/>
</dbReference>
<dbReference type="InterPro" id="IPR036271">
    <property type="entry name" value="Tet_transcr_reg_TetR-rel_C_sf"/>
</dbReference>
<dbReference type="PROSITE" id="PS01081">
    <property type="entry name" value="HTH_TETR_1"/>
    <property type="match status" value="1"/>
</dbReference>
<evidence type="ECO:0000259" key="3">
    <source>
        <dbReference type="PROSITE" id="PS50977"/>
    </source>
</evidence>
<dbReference type="Proteomes" id="UP000468901">
    <property type="component" value="Unassembled WGS sequence"/>
</dbReference>
<evidence type="ECO:0000313" key="5">
    <source>
        <dbReference type="Proteomes" id="UP000468901"/>
    </source>
</evidence>